<dbReference type="EMBL" id="QAMZ01000043">
    <property type="protein sequence ID" value="PWL52984.1"/>
    <property type="molecule type" value="Genomic_DNA"/>
</dbReference>
<dbReference type="NCBIfam" id="NF006060">
    <property type="entry name" value="PRK08207.1-3"/>
    <property type="match status" value="1"/>
</dbReference>
<dbReference type="GO" id="GO:0006779">
    <property type="term" value="P:porphyrin-containing compound biosynthetic process"/>
    <property type="evidence" value="ECO:0007669"/>
    <property type="project" value="TreeGrafter"/>
</dbReference>
<dbReference type="PANTHER" id="PTHR13932:SF1">
    <property type="entry name" value="OXYGEN-INDEPENDENT COPROPORPHYRINOGEN-III OXIDASE-LIKE PROTEIN HEMZ"/>
    <property type="match status" value="1"/>
</dbReference>
<name>A0A1I2MPN2_9CLOT</name>
<organism evidence="3 4">
    <name type="scientific">Clostridium cadaveris</name>
    <dbReference type="NCBI Taxonomy" id="1529"/>
    <lineage>
        <taxon>Bacteria</taxon>
        <taxon>Bacillati</taxon>
        <taxon>Bacillota</taxon>
        <taxon>Clostridia</taxon>
        <taxon>Eubacteriales</taxon>
        <taxon>Clostridiaceae</taxon>
        <taxon>Clostridium</taxon>
    </lineage>
</organism>
<dbReference type="InterPro" id="IPR023995">
    <property type="entry name" value="HemZ"/>
</dbReference>
<dbReference type="GO" id="GO:0051539">
    <property type="term" value="F:4 iron, 4 sulfur cluster binding"/>
    <property type="evidence" value="ECO:0007669"/>
    <property type="project" value="TreeGrafter"/>
</dbReference>
<dbReference type="InterPro" id="IPR006638">
    <property type="entry name" value="Elp3/MiaA/NifB-like_rSAM"/>
</dbReference>
<dbReference type="SFLD" id="SFLDG01082">
    <property type="entry name" value="B12-binding_domain_containing"/>
    <property type="match status" value="1"/>
</dbReference>
<dbReference type="InterPro" id="IPR023404">
    <property type="entry name" value="rSAM_horseshoe"/>
</dbReference>
<dbReference type="SUPFAM" id="SSF102114">
    <property type="entry name" value="Radical SAM enzymes"/>
    <property type="match status" value="1"/>
</dbReference>
<feature type="domain" description="Radical SAM core" evidence="1">
    <location>
        <begin position="140"/>
        <end position="385"/>
    </location>
</feature>
<dbReference type="Pfam" id="PF04055">
    <property type="entry name" value="Radical_SAM"/>
    <property type="match status" value="1"/>
</dbReference>
<dbReference type="SFLD" id="SFLDF00310">
    <property type="entry name" value="oxygen-independent_coproporphy"/>
    <property type="match status" value="1"/>
</dbReference>
<dbReference type="SMART" id="SM00729">
    <property type="entry name" value="Elp3"/>
    <property type="match status" value="1"/>
</dbReference>
<dbReference type="RefSeq" id="WP_027638027.1">
    <property type="nucleotide sequence ID" value="NZ_BAAACD010000024.1"/>
</dbReference>
<dbReference type="eggNOG" id="COG0635">
    <property type="taxonomic scope" value="Bacteria"/>
</dbReference>
<sequence>MKVKINLNNLKYRYDIYQIFNLFYPYDAIEFGEEESTFEVIVENHCIILKTAGKNLEKTFEEEVTKQHLKREIFKFLKSLTHKELPWGTLVGIRPSKIALDMVKAGYSNDDIIKYFRDNYLASEKKAQLCIDVAAREESFVNHDKNLVSVYVGMAFCPTRCVYCSFASNPIGGNKKLVEPYVECLKQEISAIAEYIKDKNLKVQCVYFGGGTPTSVDEKTFHGVMKEIYDDIISQFNPEEFTVECGRPDSITEEKLKTMKDFKVNRISINPQTMNDNTLKSIGRNHDSKEVIEKFNLARSLGFDNINMDIIVGLPGEGLREINHTLDIIKKLSPDNLTVHGMSIKRASKLHEEIVLKNTVKIAEQEELNKMYEATTIAAKELGMKPYYMYRQKNMVGNMENIGYSIEGKESIYNIQIIEEKQTILAAGADAVTKVVFLDENRLERFADVKDVREYVKRLPEMVEKKIELLNTLYS</sequence>
<dbReference type="CDD" id="cd01335">
    <property type="entry name" value="Radical_SAM"/>
    <property type="match status" value="1"/>
</dbReference>
<dbReference type="InterPro" id="IPR034505">
    <property type="entry name" value="Coproporphyrinogen-III_oxidase"/>
</dbReference>
<dbReference type="OrthoDB" id="9808022at2"/>
<evidence type="ECO:0000313" key="2">
    <source>
        <dbReference type="EMBL" id="PWL52984.1"/>
    </source>
</evidence>
<dbReference type="Proteomes" id="UP000182135">
    <property type="component" value="Unassembled WGS sequence"/>
</dbReference>
<reference evidence="3 4" key="1">
    <citation type="submission" date="2016-10" db="EMBL/GenBank/DDBJ databases">
        <authorList>
            <person name="de Groot N.N."/>
        </authorList>
    </citation>
    <scope>NUCLEOTIDE SEQUENCE [LARGE SCALE GENOMIC DNA]</scope>
    <source>
        <strain evidence="3 4">NLAE-zl-G419</strain>
    </source>
</reference>
<dbReference type="GO" id="GO:0005737">
    <property type="term" value="C:cytoplasm"/>
    <property type="evidence" value="ECO:0007669"/>
    <property type="project" value="TreeGrafter"/>
</dbReference>
<gene>
    <name evidence="2" type="ORF">DBY38_08910</name>
    <name evidence="3" type="ORF">SAMN04487885_11628</name>
</gene>
<dbReference type="Proteomes" id="UP000246114">
    <property type="component" value="Unassembled WGS sequence"/>
</dbReference>
<dbReference type="GO" id="GO:0003824">
    <property type="term" value="F:catalytic activity"/>
    <property type="evidence" value="ECO:0007669"/>
    <property type="project" value="InterPro"/>
</dbReference>
<dbReference type="InterPro" id="IPR058240">
    <property type="entry name" value="rSAM_sf"/>
</dbReference>
<evidence type="ECO:0000259" key="1">
    <source>
        <dbReference type="PROSITE" id="PS51918"/>
    </source>
</evidence>
<evidence type="ECO:0000313" key="5">
    <source>
        <dbReference type="Proteomes" id="UP000246114"/>
    </source>
</evidence>
<evidence type="ECO:0000313" key="3">
    <source>
        <dbReference type="EMBL" id="SFF93403.1"/>
    </source>
</evidence>
<dbReference type="Gene3D" id="3.80.30.20">
    <property type="entry name" value="tm_1862 like domain"/>
    <property type="match status" value="1"/>
</dbReference>
<dbReference type="GeneID" id="90544513"/>
<dbReference type="PROSITE" id="PS51918">
    <property type="entry name" value="RADICAL_SAM"/>
    <property type="match status" value="1"/>
</dbReference>
<dbReference type="NCBIfam" id="TIGR03994">
    <property type="entry name" value="rSAM_HemZ"/>
    <property type="match status" value="1"/>
</dbReference>
<dbReference type="STRING" id="1529.SAMN04487885_11628"/>
<accession>A0A1I2MPN2</accession>
<protein>
    <submittedName>
        <fullName evidence="2 3">Coproporphyrinogen III oxidase</fullName>
    </submittedName>
</protein>
<dbReference type="EMBL" id="FOOE01000016">
    <property type="protein sequence ID" value="SFF93403.1"/>
    <property type="molecule type" value="Genomic_DNA"/>
</dbReference>
<dbReference type="InterPro" id="IPR007197">
    <property type="entry name" value="rSAM"/>
</dbReference>
<dbReference type="SFLD" id="SFLDG01065">
    <property type="entry name" value="anaerobic_coproporphyrinogen-I"/>
    <property type="match status" value="1"/>
</dbReference>
<dbReference type="AlphaFoldDB" id="A0A1I2MPN2"/>
<evidence type="ECO:0000313" key="4">
    <source>
        <dbReference type="Proteomes" id="UP000182135"/>
    </source>
</evidence>
<reference evidence="2 5" key="2">
    <citation type="submission" date="2018-03" db="EMBL/GenBank/DDBJ databases">
        <title>The uncultured portion of the human microbiome is neutrally assembled.</title>
        <authorList>
            <person name="Jeraldo P."/>
            <person name="Boardman L."/>
            <person name="White B.A."/>
            <person name="Nelson H."/>
            <person name="Goldenfeld N."/>
            <person name="Chia N."/>
        </authorList>
    </citation>
    <scope>NUCLEOTIDE SEQUENCE [LARGE SCALE GENOMIC DNA]</scope>
    <source>
        <strain evidence="2">CIM:MAG 903</strain>
    </source>
</reference>
<dbReference type="PANTHER" id="PTHR13932">
    <property type="entry name" value="COPROPORPHYRINIGEN III OXIDASE"/>
    <property type="match status" value="1"/>
</dbReference>
<keyword evidence="4" id="KW-1185">Reference proteome</keyword>
<dbReference type="SFLD" id="SFLDS00029">
    <property type="entry name" value="Radical_SAM"/>
    <property type="match status" value="1"/>
</dbReference>
<proteinExistence type="predicted"/>